<evidence type="ECO:0000259" key="3">
    <source>
        <dbReference type="Pfam" id="PF00534"/>
    </source>
</evidence>
<keyword evidence="5" id="KW-1185">Reference proteome</keyword>
<dbReference type="STRING" id="1386089.N865_03045"/>
<proteinExistence type="predicted"/>
<dbReference type="InterPro" id="IPR001296">
    <property type="entry name" value="Glyco_trans_1"/>
</dbReference>
<dbReference type="GO" id="GO:0016757">
    <property type="term" value="F:glycosyltransferase activity"/>
    <property type="evidence" value="ECO:0007669"/>
    <property type="project" value="InterPro"/>
</dbReference>
<evidence type="ECO:0000256" key="2">
    <source>
        <dbReference type="ARBA" id="ARBA00022679"/>
    </source>
</evidence>
<reference evidence="4 5" key="1">
    <citation type="submission" date="2013-08" db="EMBL/GenBank/DDBJ databases">
        <title>Intrasporangium oryzae NRRL B-24470.</title>
        <authorList>
            <person name="Liu H."/>
            <person name="Wang G."/>
        </authorList>
    </citation>
    <scope>NUCLEOTIDE SEQUENCE [LARGE SCALE GENOMIC DNA]</scope>
    <source>
        <strain evidence="4 5">NRRL B-24470</strain>
    </source>
</reference>
<dbReference type="AlphaFoldDB" id="W9GFX9"/>
<dbReference type="EMBL" id="AWSA01000007">
    <property type="protein sequence ID" value="EWT02784.1"/>
    <property type="molecule type" value="Genomic_DNA"/>
</dbReference>
<dbReference type="SUPFAM" id="SSF53756">
    <property type="entry name" value="UDP-Glycosyltransferase/glycogen phosphorylase"/>
    <property type="match status" value="1"/>
</dbReference>
<dbReference type="InterPro" id="IPR050194">
    <property type="entry name" value="Glycosyltransferase_grp1"/>
</dbReference>
<keyword evidence="2 4" id="KW-0808">Transferase</keyword>
<dbReference type="OrthoDB" id="9771846at2"/>
<accession>W9GFX9</accession>
<comment type="caution">
    <text evidence="4">The sequence shown here is derived from an EMBL/GenBank/DDBJ whole genome shotgun (WGS) entry which is preliminary data.</text>
</comment>
<dbReference type="eggNOG" id="COG1216">
    <property type="taxonomic scope" value="Bacteria"/>
</dbReference>
<evidence type="ECO:0000313" key="4">
    <source>
        <dbReference type="EMBL" id="EWT02784.1"/>
    </source>
</evidence>
<sequence>MSHSAVVDAWRERERGLRGLGHTVSLLSARRWNEGGAPVALEPRAGEDVVGVRTWGSHPALFVYDPRPLWRALRDEWDVLDIHEEPFALSTAEILVLRALAGCRAPYVLYSAQNIDKRYPVPFRWIESWALRRAAGASVCNAEAGRIVEAKGLPTTASVIPLGTDLGVFHPGAASAPPPSVAAPGAVHVAYAGRLEPHKGVAVLLDAVAGDPRLHLSIAGAGPLEPELRRQAQTGDVTERVRFLGSLAGEDLADLYRSADVLAVPSLTTPSWVEQFGRVAVEAMACGTPVVASDSGALPDVVGDAGLLVPPGDPVALRDALLRVGLRPELAASLRAAGLRRAAATGWPSIARAYEELYRRAAGPRTAGQTDASSQAGSARPVEIIVVAYHAPDLLRRCLEPLTGEAVTVVDNSSSQQVRQVCAELGVDYVDPGRNGGFAAGVNEGLRHRRHAHSDVLLLNPDAVIEPSGIRELQRALRAQPDLASVGPAQVDGEGETSRVGWPFPSPAGVWADAVGLGRLRTHTDYVIGSILLLRAEALDQVGGLDERFFLYAEETDWARRAATLGWRHEVVRTVVARHLGSATSTSAGLREAQFHASQERYLRKHHGAFGWAVARAGHVAGSAVRSTLPGDRGRGARERLRIFVAGPTRVEAERRRSVLVPTAGGPS</sequence>
<dbReference type="PANTHER" id="PTHR45947">
    <property type="entry name" value="SULFOQUINOVOSYL TRANSFERASE SQD2"/>
    <property type="match status" value="1"/>
</dbReference>
<dbReference type="RefSeq" id="WP_084327936.1">
    <property type="nucleotide sequence ID" value="NZ_AWSA01000007.1"/>
</dbReference>
<evidence type="ECO:0000256" key="1">
    <source>
        <dbReference type="ARBA" id="ARBA00021292"/>
    </source>
</evidence>
<dbReference type="Pfam" id="PF00534">
    <property type="entry name" value="Glycos_transf_1"/>
    <property type="match status" value="1"/>
</dbReference>
<dbReference type="PANTHER" id="PTHR45947:SF3">
    <property type="entry name" value="SULFOQUINOVOSYL TRANSFERASE SQD2"/>
    <property type="match status" value="1"/>
</dbReference>
<evidence type="ECO:0000313" key="5">
    <source>
        <dbReference type="Proteomes" id="UP000019489"/>
    </source>
</evidence>
<dbReference type="Gene3D" id="3.40.50.2000">
    <property type="entry name" value="Glycogen Phosphorylase B"/>
    <property type="match status" value="2"/>
</dbReference>
<organism evidence="4 5">
    <name type="scientific">Intrasporangium oryzae NRRL B-24470</name>
    <dbReference type="NCBI Taxonomy" id="1386089"/>
    <lineage>
        <taxon>Bacteria</taxon>
        <taxon>Bacillati</taxon>
        <taxon>Actinomycetota</taxon>
        <taxon>Actinomycetes</taxon>
        <taxon>Micrococcales</taxon>
        <taxon>Intrasporangiaceae</taxon>
        <taxon>Intrasporangium</taxon>
    </lineage>
</organism>
<dbReference type="eggNOG" id="COG0438">
    <property type="taxonomic scope" value="Bacteria"/>
</dbReference>
<gene>
    <name evidence="4" type="ORF">N865_03045</name>
</gene>
<name>W9GFX9_9MICO</name>
<dbReference type="Proteomes" id="UP000019489">
    <property type="component" value="Unassembled WGS sequence"/>
</dbReference>
<dbReference type="Pfam" id="PF13641">
    <property type="entry name" value="Glyco_tranf_2_3"/>
    <property type="match status" value="1"/>
</dbReference>
<dbReference type="SUPFAM" id="SSF53448">
    <property type="entry name" value="Nucleotide-diphospho-sugar transferases"/>
    <property type="match status" value="1"/>
</dbReference>
<dbReference type="Gene3D" id="3.90.550.10">
    <property type="entry name" value="Spore Coat Polysaccharide Biosynthesis Protein SpsA, Chain A"/>
    <property type="match status" value="1"/>
</dbReference>
<feature type="domain" description="Glycosyl transferase family 1" evidence="3">
    <location>
        <begin position="189"/>
        <end position="338"/>
    </location>
</feature>
<protein>
    <recommendedName>
        <fullName evidence="1">D-inositol 3-phosphate glycosyltransferase</fullName>
    </recommendedName>
</protein>
<dbReference type="InterPro" id="IPR029044">
    <property type="entry name" value="Nucleotide-diphossugar_trans"/>
</dbReference>